<organism evidence="1 2">
    <name type="scientific">Polyangium fumosum</name>
    <dbReference type="NCBI Taxonomy" id="889272"/>
    <lineage>
        <taxon>Bacteria</taxon>
        <taxon>Pseudomonadati</taxon>
        <taxon>Myxococcota</taxon>
        <taxon>Polyangia</taxon>
        <taxon>Polyangiales</taxon>
        <taxon>Polyangiaceae</taxon>
        <taxon>Polyangium</taxon>
    </lineage>
</organism>
<accession>A0A4U1IZZ5</accession>
<dbReference type="AlphaFoldDB" id="A0A4U1IZZ5"/>
<evidence type="ECO:0000313" key="1">
    <source>
        <dbReference type="EMBL" id="TKD00186.1"/>
    </source>
</evidence>
<name>A0A4U1IZZ5_9BACT</name>
<evidence type="ECO:0008006" key="3">
    <source>
        <dbReference type="Google" id="ProtNLM"/>
    </source>
</evidence>
<dbReference type="RefSeq" id="WP_136933479.1">
    <property type="nucleotide sequence ID" value="NZ_SSMQ01000049.1"/>
</dbReference>
<comment type="caution">
    <text evidence="1">The sequence shown here is derived from an EMBL/GenBank/DDBJ whole genome shotgun (WGS) entry which is preliminary data.</text>
</comment>
<keyword evidence="2" id="KW-1185">Reference proteome</keyword>
<gene>
    <name evidence="1" type="ORF">E8A74_35260</name>
</gene>
<dbReference type="SUPFAM" id="SSF52540">
    <property type="entry name" value="P-loop containing nucleoside triphosphate hydrolases"/>
    <property type="match status" value="2"/>
</dbReference>
<dbReference type="OrthoDB" id="3247852at2"/>
<sequence length="448" mass="50814">MTVPREDLKRFYASCDPNKSLSGTDERYVSLDRVRGSTGPTCVDLLEQTVLITDESCQLFTGFPGTGKTTELRRLKQRFEDAKDLPTQIVYVDLEEYIDIFSPIAVTDVLRILAYCMDREATRMEGGDPDKKPGYLQRFIKFLEQTNIELPKGVELSAYGATLMLEFKNNPDFYQRAEKALSGRFQLFVDEARLSIMNSVVRLKKARGSHAQRVVVIADGLEKMRPRREQDREAIAASVELLFSTHAPLLRLPCHVIYTFPLWLRYRRPDLGATYDGEPLVLPMVKVTTKEREPVREGIDCLTTLVGKRLDVKSIFGDDTSNTLDRMILATGGYPRDLLRLVRNLLTSGGGFPATPEQIERQIERLAQDYAMALYGDELDVLVQVAEKNAVPLSNDGEVGRFIRLLDRWLVLAYRNGKEWYDLHPMARRDPRVSARLKKPSGSEPSGS</sequence>
<dbReference type="Proteomes" id="UP000309215">
    <property type="component" value="Unassembled WGS sequence"/>
</dbReference>
<dbReference type="InterPro" id="IPR027417">
    <property type="entry name" value="P-loop_NTPase"/>
</dbReference>
<dbReference type="EMBL" id="SSMQ01000049">
    <property type="protein sequence ID" value="TKD00186.1"/>
    <property type="molecule type" value="Genomic_DNA"/>
</dbReference>
<protein>
    <recommendedName>
        <fullName evidence="3">ATP-binding protein</fullName>
    </recommendedName>
</protein>
<reference evidence="1 2" key="1">
    <citation type="submission" date="2019-04" db="EMBL/GenBank/DDBJ databases">
        <authorList>
            <person name="Li Y."/>
            <person name="Wang J."/>
        </authorList>
    </citation>
    <scope>NUCLEOTIDE SEQUENCE [LARGE SCALE GENOMIC DNA]</scope>
    <source>
        <strain evidence="1 2">DSM 14668</strain>
    </source>
</reference>
<evidence type="ECO:0000313" key="2">
    <source>
        <dbReference type="Proteomes" id="UP000309215"/>
    </source>
</evidence>
<proteinExistence type="predicted"/>